<dbReference type="AlphaFoldDB" id="A0A6V8N3P1"/>
<dbReference type="Gene3D" id="2.60.40.680">
    <property type="match status" value="1"/>
</dbReference>
<sequence length="162" mass="16387">MRIVRFVKIVAVAFGTALALYGCGGGGGGKSAAPTPSDSVAFTNGASMSLIPAGRGNYQIQGSGFQNILGISIVIDYPTARMSSPAITVGNFFTQAISFSNVSTAGVARLAIVGTTPVSGTGTIGSIRFANFSGTRGPTFGSVTLADSLFRQYSTHGLGPQP</sequence>
<keyword evidence="3" id="KW-1185">Reference proteome</keyword>
<proteinExistence type="predicted"/>
<dbReference type="EMBL" id="BLXZ01000001">
    <property type="protein sequence ID" value="GFO67162.1"/>
    <property type="molecule type" value="Genomic_DNA"/>
</dbReference>
<reference evidence="3" key="1">
    <citation type="submission" date="2020-06" db="EMBL/GenBank/DDBJ databases">
        <title>Draft genomic sequecing of Geomonas sp. Red745.</title>
        <authorList>
            <person name="Itoh H."/>
            <person name="Xu Z.X."/>
            <person name="Ushijima N."/>
            <person name="Masuda Y."/>
            <person name="Shiratori Y."/>
            <person name="Senoo K."/>
        </authorList>
    </citation>
    <scope>NUCLEOTIDE SEQUENCE [LARGE SCALE GENOMIC DNA]</scope>
    <source>
        <strain evidence="3">Red745</strain>
    </source>
</reference>
<feature type="chain" id="PRO_5028383973" description="Lipoprotein" evidence="1">
    <location>
        <begin position="20"/>
        <end position="162"/>
    </location>
</feature>
<feature type="signal peptide" evidence="1">
    <location>
        <begin position="1"/>
        <end position="19"/>
    </location>
</feature>
<name>A0A6V8N3P1_9BACT</name>
<dbReference type="PROSITE" id="PS51257">
    <property type="entry name" value="PROKAR_LIPOPROTEIN"/>
    <property type="match status" value="1"/>
</dbReference>
<evidence type="ECO:0000256" key="1">
    <source>
        <dbReference type="SAM" id="SignalP"/>
    </source>
</evidence>
<evidence type="ECO:0008006" key="4">
    <source>
        <dbReference type="Google" id="ProtNLM"/>
    </source>
</evidence>
<comment type="caution">
    <text evidence="2">The sequence shown here is derived from an EMBL/GenBank/DDBJ whole genome shotgun (WGS) entry which is preliminary data.</text>
</comment>
<dbReference type="Proteomes" id="UP000587586">
    <property type="component" value="Unassembled WGS sequence"/>
</dbReference>
<evidence type="ECO:0000313" key="3">
    <source>
        <dbReference type="Proteomes" id="UP000587586"/>
    </source>
</evidence>
<dbReference type="RefSeq" id="WP_183359679.1">
    <property type="nucleotide sequence ID" value="NZ_BLXZ01000001.1"/>
</dbReference>
<evidence type="ECO:0000313" key="2">
    <source>
        <dbReference type="EMBL" id="GFO67162.1"/>
    </source>
</evidence>
<accession>A0A6V8N3P1</accession>
<protein>
    <recommendedName>
        <fullName evidence="4">Lipoprotein</fullName>
    </recommendedName>
</protein>
<organism evidence="2 3">
    <name type="scientific">Geomonas limicola</name>
    <dbReference type="NCBI Taxonomy" id="2740186"/>
    <lineage>
        <taxon>Bacteria</taxon>
        <taxon>Pseudomonadati</taxon>
        <taxon>Thermodesulfobacteriota</taxon>
        <taxon>Desulfuromonadia</taxon>
        <taxon>Geobacterales</taxon>
        <taxon>Geobacteraceae</taxon>
        <taxon>Geomonas</taxon>
    </lineage>
</organism>
<gene>
    <name evidence="2" type="ORF">GMLC_07410</name>
</gene>
<keyword evidence="1" id="KW-0732">Signal</keyword>